<keyword evidence="15 22" id="KW-1133">Transmembrane helix</keyword>
<dbReference type="NCBIfam" id="TIGR01525">
    <property type="entry name" value="ATPase-IB_hvy"/>
    <property type="match status" value="1"/>
</dbReference>
<evidence type="ECO:0000256" key="12">
    <source>
        <dbReference type="ARBA" id="ARBA00022840"/>
    </source>
</evidence>
<accession>A0A3B0X502</accession>
<reference evidence="24" key="1">
    <citation type="submission" date="2018-06" db="EMBL/GenBank/DDBJ databases">
        <authorList>
            <person name="Zhirakovskaya E."/>
        </authorList>
    </citation>
    <scope>NUCLEOTIDE SEQUENCE</scope>
</reference>
<dbReference type="FunFam" id="2.70.150.10:FF:000020">
    <property type="entry name" value="Copper-exporting P-type ATPase A"/>
    <property type="match status" value="1"/>
</dbReference>
<dbReference type="SUPFAM" id="SSF81653">
    <property type="entry name" value="Calcium ATPase, transduction domain A"/>
    <property type="match status" value="1"/>
</dbReference>
<dbReference type="GO" id="GO:0043682">
    <property type="term" value="F:P-type divalent copper transporter activity"/>
    <property type="evidence" value="ECO:0007669"/>
    <property type="project" value="TreeGrafter"/>
</dbReference>
<keyword evidence="14" id="KW-1278">Translocase</keyword>
<evidence type="ECO:0000313" key="24">
    <source>
        <dbReference type="EMBL" id="VAW62791.1"/>
    </source>
</evidence>
<evidence type="ECO:0000256" key="16">
    <source>
        <dbReference type="ARBA" id="ARBA00023008"/>
    </source>
</evidence>
<feature type="transmembrane region" description="Helical" evidence="22">
    <location>
        <begin position="724"/>
        <end position="742"/>
    </location>
</feature>
<keyword evidence="4" id="KW-0813">Transport</keyword>
<dbReference type="InterPro" id="IPR017969">
    <property type="entry name" value="Heavy-metal-associated_CS"/>
</dbReference>
<keyword evidence="12" id="KW-0067">ATP-binding</keyword>
<dbReference type="InterPro" id="IPR006121">
    <property type="entry name" value="HMA_dom"/>
</dbReference>
<dbReference type="AlphaFoldDB" id="A0A3B0X502"/>
<comment type="catalytic activity">
    <reaction evidence="21">
        <text>Cu(+)(in) + ATP + H2O = Cu(+)(out) + ADP + phosphate + H(+)</text>
        <dbReference type="Rhea" id="RHEA:25792"/>
        <dbReference type="ChEBI" id="CHEBI:15377"/>
        <dbReference type="ChEBI" id="CHEBI:15378"/>
        <dbReference type="ChEBI" id="CHEBI:30616"/>
        <dbReference type="ChEBI" id="CHEBI:43474"/>
        <dbReference type="ChEBI" id="CHEBI:49552"/>
        <dbReference type="ChEBI" id="CHEBI:456216"/>
        <dbReference type="EC" id="7.2.2.8"/>
    </reaction>
</comment>
<dbReference type="Pfam" id="PF00702">
    <property type="entry name" value="Hydrolase"/>
    <property type="match status" value="1"/>
</dbReference>
<keyword evidence="7 22" id="KW-0812">Transmembrane</keyword>
<dbReference type="SFLD" id="SFLDG00002">
    <property type="entry name" value="C1.7:_P-type_atpase_like"/>
    <property type="match status" value="1"/>
</dbReference>
<evidence type="ECO:0000256" key="17">
    <source>
        <dbReference type="ARBA" id="ARBA00023065"/>
    </source>
</evidence>
<dbReference type="InterPro" id="IPR008250">
    <property type="entry name" value="ATPase_P-typ_transduc_dom_A_sf"/>
</dbReference>
<dbReference type="InterPro" id="IPR027256">
    <property type="entry name" value="P-typ_ATPase_IB"/>
</dbReference>
<feature type="transmembrane region" description="Helical" evidence="22">
    <location>
        <begin position="136"/>
        <end position="153"/>
    </location>
</feature>
<dbReference type="InterPro" id="IPR059000">
    <property type="entry name" value="ATPase_P-type_domA"/>
</dbReference>
<evidence type="ECO:0000256" key="4">
    <source>
        <dbReference type="ARBA" id="ARBA00022448"/>
    </source>
</evidence>
<dbReference type="PROSITE" id="PS01047">
    <property type="entry name" value="HMA_1"/>
    <property type="match status" value="1"/>
</dbReference>
<dbReference type="SFLD" id="SFLDF00027">
    <property type="entry name" value="p-type_atpase"/>
    <property type="match status" value="1"/>
</dbReference>
<feature type="transmembrane region" description="Helical" evidence="22">
    <location>
        <begin position="383"/>
        <end position="406"/>
    </location>
</feature>
<dbReference type="GO" id="GO:0005524">
    <property type="term" value="F:ATP binding"/>
    <property type="evidence" value="ECO:0007669"/>
    <property type="project" value="UniProtKB-KW"/>
</dbReference>
<evidence type="ECO:0000256" key="9">
    <source>
        <dbReference type="ARBA" id="ARBA00022737"/>
    </source>
</evidence>
<evidence type="ECO:0000259" key="23">
    <source>
        <dbReference type="PROSITE" id="PS50846"/>
    </source>
</evidence>
<dbReference type="Pfam" id="PF00122">
    <property type="entry name" value="E1-E2_ATPase"/>
    <property type="match status" value="1"/>
</dbReference>
<proteinExistence type="inferred from homology"/>
<comment type="similarity">
    <text evidence="2">Belongs to the cation transport ATPase (P-type) (TC 3.A.3) family. Type IB subfamily.</text>
</comment>
<evidence type="ECO:0000256" key="5">
    <source>
        <dbReference type="ARBA" id="ARBA00022475"/>
    </source>
</evidence>
<feature type="transmembrane region" description="Helical" evidence="22">
    <location>
        <begin position="108"/>
        <end position="130"/>
    </location>
</feature>
<dbReference type="PROSITE" id="PS50846">
    <property type="entry name" value="HMA_2"/>
    <property type="match status" value="1"/>
</dbReference>
<keyword evidence="8" id="KW-0479">Metal-binding</keyword>
<protein>
    <recommendedName>
        <fullName evidence="3">Copper-exporting P-type ATPase</fullName>
    </recommendedName>
    <alternativeName>
        <fullName evidence="19">Copper-exporting P-type ATPase A</fullName>
    </alternativeName>
    <alternativeName>
        <fullName evidence="20">Cu(+)-exporting ATPase</fullName>
    </alternativeName>
</protein>
<dbReference type="GO" id="GO:0005507">
    <property type="term" value="F:copper ion binding"/>
    <property type="evidence" value="ECO:0007669"/>
    <property type="project" value="TreeGrafter"/>
</dbReference>
<keyword evidence="10" id="KW-0547">Nucleotide-binding</keyword>
<dbReference type="PRINTS" id="PR00119">
    <property type="entry name" value="CATATPASE"/>
</dbReference>
<dbReference type="GO" id="GO:0016887">
    <property type="term" value="F:ATP hydrolysis activity"/>
    <property type="evidence" value="ECO:0007669"/>
    <property type="project" value="InterPro"/>
</dbReference>
<dbReference type="InterPro" id="IPR023298">
    <property type="entry name" value="ATPase_P-typ_TM_dom_sf"/>
</dbReference>
<dbReference type="InterPro" id="IPR044492">
    <property type="entry name" value="P_typ_ATPase_HD_dom"/>
</dbReference>
<sequence length="757" mass="79794">MNIKISTLGTLKMSDHTYRLSISGMSCAGCVAGVENALNSVQGVEAAAVNFAEHTASVAGAVTVDALVQAVKDAGYDAAELTAGEAEQMEEKEQQDLLYYKQSIKKSLVAALVGFPLFIAGLLGLLPPVVSIVDKLFWLVTGLLTLAVMVYSGKHFYQGASKAFQVHNANMDTLIALGTGTAWIFSMFVLLFTNWLPESAQHVYFEATAIIISLINLGSALESKARGKTSEAIKRLIGLQPKTARVLRNGEELDIAIEEVGLQETIRVRPGEKIPVDGKIIEGASTLDESMLTGEPMPVEKKSGDEVAAGTINKTGSFLFISTRIGKDTALAQIINMVRKAQASKPAIGKLVDKVASVFVPVVLIIAVITFLLWFNLGPAPSFSYALVATMTVLIIACPCALGLATPISIMVGVGKAAESGILIRNGDALQQAGKLTTIVLDKTGTVTQGRPAVTDIKSLAHIDDNECLMLAASLEALSEHPLAEAVVNEAKSRKVTLSSVDDFQAIAGQGVMAKINNKIVLLGNDRLMLQQKVNVDDLQNEVAVRSEEAKTPIYLAVDGKAAGIITVADPVKEDSKVAIDRLMQAGLKIVLLTGDNKVTARVVAEAVGIDKVIAEVMPEDKASIVKQLQQSGDIVGMVGDGINDAPALAGADVGFAIGTGTDVAIESADITLMRGSLHGVADAINISRATVHNIKQNLFGAFIYNTLGIPIAAGILYPVMGLLLNPMIAGAAMAMSSVTVVTNANRLRYIKTGEDK</sequence>
<feature type="transmembrane region" description="Helical" evidence="22">
    <location>
        <begin position="174"/>
        <end position="196"/>
    </location>
</feature>
<feature type="transmembrane region" description="Helical" evidence="22">
    <location>
        <begin position="202"/>
        <end position="221"/>
    </location>
</feature>
<dbReference type="Gene3D" id="3.40.50.1000">
    <property type="entry name" value="HAD superfamily/HAD-like"/>
    <property type="match status" value="1"/>
</dbReference>
<evidence type="ECO:0000256" key="22">
    <source>
        <dbReference type="SAM" id="Phobius"/>
    </source>
</evidence>
<evidence type="ECO:0000256" key="18">
    <source>
        <dbReference type="ARBA" id="ARBA00023136"/>
    </source>
</evidence>
<dbReference type="GO" id="GO:0055070">
    <property type="term" value="P:copper ion homeostasis"/>
    <property type="evidence" value="ECO:0007669"/>
    <property type="project" value="TreeGrafter"/>
</dbReference>
<evidence type="ECO:0000256" key="3">
    <source>
        <dbReference type="ARBA" id="ARBA00015102"/>
    </source>
</evidence>
<feature type="transmembrane region" description="Helical" evidence="22">
    <location>
        <begin position="699"/>
        <end position="718"/>
    </location>
</feature>
<keyword evidence="11" id="KW-0187">Copper transport</keyword>
<comment type="subcellular location">
    <subcellularLocation>
        <location evidence="1">Cell membrane</location>
        <topology evidence="1">Multi-pass membrane protein</topology>
    </subcellularLocation>
</comment>
<evidence type="ECO:0000256" key="2">
    <source>
        <dbReference type="ARBA" id="ARBA00006024"/>
    </source>
</evidence>
<dbReference type="CDD" id="cd02094">
    <property type="entry name" value="P-type_ATPase_Cu-like"/>
    <property type="match status" value="1"/>
</dbReference>
<feature type="transmembrane region" description="Helical" evidence="22">
    <location>
        <begin position="355"/>
        <end position="377"/>
    </location>
</feature>
<dbReference type="PANTHER" id="PTHR43520:SF6">
    <property type="entry name" value="COPPER-EXPORTING P-TYPE ATPASE"/>
    <property type="match status" value="1"/>
</dbReference>
<evidence type="ECO:0000256" key="8">
    <source>
        <dbReference type="ARBA" id="ARBA00022723"/>
    </source>
</evidence>
<evidence type="ECO:0000256" key="6">
    <source>
        <dbReference type="ARBA" id="ARBA00022553"/>
    </source>
</evidence>
<dbReference type="InterPro" id="IPR001757">
    <property type="entry name" value="P_typ_ATPase"/>
</dbReference>
<dbReference type="Gene3D" id="3.30.70.100">
    <property type="match status" value="1"/>
</dbReference>
<keyword evidence="16" id="KW-0186">Copper</keyword>
<evidence type="ECO:0000256" key="1">
    <source>
        <dbReference type="ARBA" id="ARBA00004651"/>
    </source>
</evidence>
<evidence type="ECO:0000256" key="21">
    <source>
        <dbReference type="ARBA" id="ARBA00049289"/>
    </source>
</evidence>
<dbReference type="InterPro" id="IPR023299">
    <property type="entry name" value="ATPase_P-typ_cyto_dom_N"/>
</dbReference>
<dbReference type="Pfam" id="PF00403">
    <property type="entry name" value="HMA"/>
    <property type="match status" value="1"/>
</dbReference>
<dbReference type="SUPFAM" id="SSF55008">
    <property type="entry name" value="HMA, heavy metal-associated domain"/>
    <property type="match status" value="1"/>
</dbReference>
<dbReference type="SUPFAM" id="SSF81665">
    <property type="entry name" value="Calcium ATPase, transmembrane domain M"/>
    <property type="match status" value="1"/>
</dbReference>
<dbReference type="PROSITE" id="PS00154">
    <property type="entry name" value="ATPASE_E1_E2"/>
    <property type="match status" value="1"/>
</dbReference>
<keyword evidence="13" id="KW-0460">Magnesium</keyword>
<dbReference type="PRINTS" id="PR00943">
    <property type="entry name" value="CUATPASE"/>
</dbReference>
<name>A0A3B0X502_9ZZZZ</name>
<dbReference type="NCBIfam" id="TIGR01511">
    <property type="entry name" value="ATPase-IB1_Cu"/>
    <property type="match status" value="1"/>
</dbReference>
<dbReference type="SUPFAM" id="SSF56784">
    <property type="entry name" value="HAD-like"/>
    <property type="match status" value="1"/>
</dbReference>
<dbReference type="GO" id="GO:0140581">
    <property type="term" value="F:P-type monovalent copper transporter activity"/>
    <property type="evidence" value="ECO:0007669"/>
    <property type="project" value="UniProtKB-EC"/>
</dbReference>
<keyword evidence="5" id="KW-1003">Cell membrane</keyword>
<dbReference type="InterPro" id="IPR036163">
    <property type="entry name" value="HMA_dom_sf"/>
</dbReference>
<evidence type="ECO:0000256" key="11">
    <source>
        <dbReference type="ARBA" id="ARBA00022796"/>
    </source>
</evidence>
<organism evidence="24">
    <name type="scientific">hydrothermal vent metagenome</name>
    <dbReference type="NCBI Taxonomy" id="652676"/>
    <lineage>
        <taxon>unclassified sequences</taxon>
        <taxon>metagenomes</taxon>
        <taxon>ecological metagenomes</taxon>
    </lineage>
</organism>
<evidence type="ECO:0000256" key="7">
    <source>
        <dbReference type="ARBA" id="ARBA00022692"/>
    </source>
</evidence>
<keyword evidence="24" id="KW-0378">Hydrolase</keyword>
<dbReference type="PANTHER" id="PTHR43520">
    <property type="entry name" value="ATP7, ISOFORM B"/>
    <property type="match status" value="1"/>
</dbReference>
<keyword evidence="9" id="KW-0677">Repeat</keyword>
<evidence type="ECO:0000256" key="19">
    <source>
        <dbReference type="ARBA" id="ARBA00029719"/>
    </source>
</evidence>
<gene>
    <name evidence="24" type="ORF">MNBD_GAMMA09-16</name>
</gene>
<dbReference type="InterPro" id="IPR036412">
    <property type="entry name" value="HAD-like_sf"/>
</dbReference>
<dbReference type="InterPro" id="IPR023214">
    <property type="entry name" value="HAD_sf"/>
</dbReference>
<evidence type="ECO:0000256" key="20">
    <source>
        <dbReference type="ARBA" id="ARBA00033239"/>
    </source>
</evidence>
<keyword evidence="6" id="KW-0597">Phosphoprotein</keyword>
<dbReference type="NCBIfam" id="TIGR01494">
    <property type="entry name" value="ATPase_P-type"/>
    <property type="match status" value="1"/>
</dbReference>
<evidence type="ECO:0000256" key="15">
    <source>
        <dbReference type="ARBA" id="ARBA00022989"/>
    </source>
</evidence>
<dbReference type="EMBL" id="UOFI01000030">
    <property type="protein sequence ID" value="VAW62791.1"/>
    <property type="molecule type" value="Genomic_DNA"/>
</dbReference>
<dbReference type="Gene3D" id="3.40.1110.10">
    <property type="entry name" value="Calcium-transporting ATPase, cytoplasmic domain N"/>
    <property type="match status" value="1"/>
</dbReference>
<evidence type="ECO:0000256" key="10">
    <source>
        <dbReference type="ARBA" id="ARBA00022741"/>
    </source>
</evidence>
<dbReference type="InterPro" id="IPR018303">
    <property type="entry name" value="ATPase_P-typ_P_site"/>
</dbReference>
<evidence type="ECO:0000256" key="14">
    <source>
        <dbReference type="ARBA" id="ARBA00022967"/>
    </source>
</evidence>
<evidence type="ECO:0000256" key="13">
    <source>
        <dbReference type="ARBA" id="ARBA00022842"/>
    </source>
</evidence>
<keyword evidence="18 22" id="KW-0472">Membrane</keyword>
<dbReference type="SFLD" id="SFLDS00003">
    <property type="entry name" value="Haloacid_Dehalogenase"/>
    <property type="match status" value="1"/>
</dbReference>
<keyword evidence="17" id="KW-0406">Ion transport</keyword>
<dbReference type="GO" id="GO:0005886">
    <property type="term" value="C:plasma membrane"/>
    <property type="evidence" value="ECO:0007669"/>
    <property type="project" value="UniProtKB-SubCell"/>
</dbReference>
<feature type="domain" description="HMA" evidence="23">
    <location>
        <begin position="16"/>
        <end position="79"/>
    </location>
</feature>
<dbReference type="CDD" id="cd00371">
    <property type="entry name" value="HMA"/>
    <property type="match status" value="1"/>
</dbReference>
<dbReference type="Gene3D" id="2.70.150.10">
    <property type="entry name" value="Calcium-transporting ATPase, cytoplasmic transduction domain A"/>
    <property type="match status" value="1"/>
</dbReference>